<name>A0A9X3NJS3_9ACTN</name>
<gene>
    <name evidence="3" type="ORF">LG943_08140</name>
</gene>
<dbReference type="PANTHER" id="PTHR35400:SF3">
    <property type="entry name" value="SLL1072 PROTEIN"/>
    <property type="match status" value="1"/>
</dbReference>
<dbReference type="CDD" id="cd06260">
    <property type="entry name" value="DUF820-like"/>
    <property type="match status" value="1"/>
</dbReference>
<evidence type="ECO:0000256" key="1">
    <source>
        <dbReference type="SAM" id="MobiDB-lite"/>
    </source>
</evidence>
<dbReference type="RefSeq" id="WP_270071583.1">
    <property type="nucleotide sequence ID" value="NZ_JAJAQC010000010.1"/>
</dbReference>
<protein>
    <submittedName>
        <fullName evidence="3">Uma2 family endonuclease</fullName>
    </submittedName>
</protein>
<keyword evidence="3" id="KW-0378">Hydrolase</keyword>
<dbReference type="PANTHER" id="PTHR35400">
    <property type="entry name" value="SLR1083 PROTEIN"/>
    <property type="match status" value="1"/>
</dbReference>
<reference evidence="3" key="1">
    <citation type="submission" date="2021-10" db="EMBL/GenBank/DDBJ databases">
        <title>Streptomonospora sp. nov., isolated from mangrove soil.</title>
        <authorList>
            <person name="Chen X."/>
            <person name="Ge X."/>
            <person name="Liu W."/>
        </authorList>
    </citation>
    <scope>NUCLEOTIDE SEQUENCE</scope>
    <source>
        <strain evidence="3">S1-112</strain>
    </source>
</reference>
<evidence type="ECO:0000259" key="2">
    <source>
        <dbReference type="Pfam" id="PF05685"/>
    </source>
</evidence>
<organism evidence="3 4">
    <name type="scientific">Streptomonospora mangrovi</name>
    <dbReference type="NCBI Taxonomy" id="2883123"/>
    <lineage>
        <taxon>Bacteria</taxon>
        <taxon>Bacillati</taxon>
        <taxon>Actinomycetota</taxon>
        <taxon>Actinomycetes</taxon>
        <taxon>Streptosporangiales</taxon>
        <taxon>Nocardiopsidaceae</taxon>
        <taxon>Streptomonospora</taxon>
    </lineage>
</organism>
<feature type="domain" description="Putative restriction endonuclease" evidence="2">
    <location>
        <begin position="40"/>
        <end position="193"/>
    </location>
</feature>
<dbReference type="Proteomes" id="UP001140076">
    <property type="component" value="Unassembled WGS sequence"/>
</dbReference>
<dbReference type="EMBL" id="JAJAQC010000010">
    <property type="protein sequence ID" value="MDA0564295.1"/>
    <property type="molecule type" value="Genomic_DNA"/>
</dbReference>
<dbReference type="GO" id="GO:0004519">
    <property type="term" value="F:endonuclease activity"/>
    <property type="evidence" value="ECO:0007669"/>
    <property type="project" value="UniProtKB-KW"/>
</dbReference>
<accession>A0A9X3NJS3</accession>
<dbReference type="InterPro" id="IPR012296">
    <property type="entry name" value="Nuclease_put_TT1808"/>
</dbReference>
<keyword evidence="3" id="KW-0540">Nuclease</keyword>
<dbReference type="SUPFAM" id="SSF52980">
    <property type="entry name" value="Restriction endonuclease-like"/>
    <property type="match status" value="1"/>
</dbReference>
<keyword evidence="4" id="KW-1185">Reference proteome</keyword>
<dbReference type="AlphaFoldDB" id="A0A9X3NJS3"/>
<dbReference type="Gene3D" id="3.90.1570.10">
    <property type="entry name" value="tt1808, chain A"/>
    <property type="match status" value="1"/>
</dbReference>
<dbReference type="Pfam" id="PF05685">
    <property type="entry name" value="Uma2"/>
    <property type="match status" value="1"/>
</dbReference>
<keyword evidence="3" id="KW-0255">Endonuclease</keyword>
<evidence type="ECO:0000313" key="4">
    <source>
        <dbReference type="Proteomes" id="UP001140076"/>
    </source>
</evidence>
<feature type="region of interest" description="Disordered" evidence="1">
    <location>
        <begin position="1"/>
        <end position="39"/>
    </location>
</feature>
<proteinExistence type="predicted"/>
<dbReference type="InterPro" id="IPR011335">
    <property type="entry name" value="Restrct_endonuc-II-like"/>
</dbReference>
<sequence length="212" mass="23868">MGVLSATEPQAQPASTAEPGEPALTRTWPLPPPEGFTADDLDRIPDLPPHTELIDGSLVLVSPQKLFHTRIISLLERQLWEQAPAEYFISREMSVTITERQRLEPDISVSEGAPDGGDEATSLSVESLVVAVEVVSPESQVRDRERKPQIYAKAGVRHFWRVENEKGEPVIYVYELDDVTGTYVPTGIHREHLKLRVPFDMDIDLLERRPKR</sequence>
<evidence type="ECO:0000313" key="3">
    <source>
        <dbReference type="EMBL" id="MDA0564295.1"/>
    </source>
</evidence>
<comment type="caution">
    <text evidence="3">The sequence shown here is derived from an EMBL/GenBank/DDBJ whole genome shotgun (WGS) entry which is preliminary data.</text>
</comment>
<dbReference type="InterPro" id="IPR008538">
    <property type="entry name" value="Uma2"/>
</dbReference>